<evidence type="ECO:0000256" key="4">
    <source>
        <dbReference type="PROSITE-ProRule" id="PRU00042"/>
    </source>
</evidence>
<evidence type="ECO:0000256" key="5">
    <source>
        <dbReference type="SAM" id="MobiDB-lite"/>
    </source>
</evidence>
<dbReference type="Gene3D" id="3.30.160.60">
    <property type="entry name" value="Classic Zinc Finger"/>
    <property type="match status" value="2"/>
</dbReference>
<dbReference type="InterPro" id="IPR036236">
    <property type="entry name" value="Znf_C2H2_sf"/>
</dbReference>
<dbReference type="STRING" id="402676.B6JXI3"/>
<dbReference type="GO" id="GO:0000122">
    <property type="term" value="P:negative regulation of transcription by RNA polymerase II"/>
    <property type="evidence" value="ECO:0000266"/>
    <property type="project" value="JaponicusDB"/>
</dbReference>
<dbReference type="PANTHER" id="PTHR23235:SF60">
    <property type="entry name" value="STRIPE, ISOFORM D"/>
    <property type="match status" value="1"/>
</dbReference>
<dbReference type="GO" id="GO:0030448">
    <property type="term" value="P:hyphal growth"/>
    <property type="evidence" value="ECO:0000269"/>
    <property type="project" value="JaponicusDB"/>
</dbReference>
<dbReference type="PANTHER" id="PTHR23235">
    <property type="entry name" value="KRUEPPEL-LIKE TRANSCRIPTION FACTOR"/>
    <property type="match status" value="1"/>
</dbReference>
<keyword evidence="1" id="KW-0479">Metal-binding</keyword>
<organism evidence="7 8">
    <name type="scientific">Schizosaccharomyces japonicus (strain yFS275 / FY16936)</name>
    <name type="common">Fission yeast</name>
    <dbReference type="NCBI Taxonomy" id="402676"/>
    <lineage>
        <taxon>Eukaryota</taxon>
        <taxon>Fungi</taxon>
        <taxon>Dikarya</taxon>
        <taxon>Ascomycota</taxon>
        <taxon>Taphrinomycotina</taxon>
        <taxon>Schizosaccharomycetes</taxon>
        <taxon>Schizosaccharomycetales</taxon>
        <taxon>Schizosaccharomycetaceae</taxon>
        <taxon>Schizosaccharomyces</taxon>
    </lineage>
</organism>
<dbReference type="Proteomes" id="UP000001744">
    <property type="component" value="Unassembled WGS sequence"/>
</dbReference>
<feature type="region of interest" description="Disordered" evidence="5">
    <location>
        <begin position="81"/>
        <end position="101"/>
    </location>
</feature>
<dbReference type="GO" id="GO:0000978">
    <property type="term" value="F:RNA polymerase II cis-regulatory region sequence-specific DNA binding"/>
    <property type="evidence" value="ECO:0000266"/>
    <property type="project" value="JaponicusDB"/>
</dbReference>
<evidence type="ECO:0000256" key="2">
    <source>
        <dbReference type="ARBA" id="ARBA00022771"/>
    </source>
</evidence>
<evidence type="ECO:0000256" key="1">
    <source>
        <dbReference type="ARBA" id="ARBA00022723"/>
    </source>
</evidence>
<dbReference type="RefSeq" id="XP_002171420.1">
    <property type="nucleotide sequence ID" value="XM_002171384.1"/>
</dbReference>
<sequence length="217" mass="23533">MSASLCVTTATGQRVSILSDTPWDDPRPVVPPISSMPSVTSAVPVSVSADMPKPTTIYRSRIPLGLLTDPMPPLTPIMPASSPTPPTTPPAGECAGGPVRKRQRSAVRNTTKGKKTYQCHCGKTFTTSGHLARHNRIHMGEKNYECRICHSRFSRRDNCSQHTRTHFKNQKPNSVLISSFAPIYLKSPSNTSPFRDTVSSPRSCSSSPNSISSLLSS</sequence>
<feature type="compositionally biased region" description="Low complexity" evidence="5">
    <location>
        <begin position="199"/>
        <end position="217"/>
    </location>
</feature>
<keyword evidence="3" id="KW-0862">Zinc</keyword>
<dbReference type="AlphaFoldDB" id="B6JXI3"/>
<dbReference type="PROSITE" id="PS00028">
    <property type="entry name" value="ZINC_FINGER_C2H2_1"/>
    <property type="match status" value="1"/>
</dbReference>
<name>B6JXI3_SCHJY</name>
<evidence type="ECO:0000313" key="7">
    <source>
        <dbReference type="EMBL" id="EEB05127.1"/>
    </source>
</evidence>
<dbReference type="GO" id="GO:0008270">
    <property type="term" value="F:zinc ion binding"/>
    <property type="evidence" value="ECO:0007669"/>
    <property type="project" value="UniProtKB-KW"/>
</dbReference>
<dbReference type="VEuPathDB" id="FungiDB:SJAG_00124"/>
<dbReference type="eggNOG" id="KOG1721">
    <property type="taxonomic scope" value="Eukaryota"/>
</dbReference>
<dbReference type="FunFam" id="3.30.160.60:FF:002343">
    <property type="entry name" value="Zinc finger protein 33A"/>
    <property type="match status" value="1"/>
</dbReference>
<dbReference type="HOGENOM" id="CLU_1272914_0_0_1"/>
<dbReference type="PROSITE" id="PS50157">
    <property type="entry name" value="ZINC_FINGER_C2H2_2"/>
    <property type="match status" value="2"/>
</dbReference>
<evidence type="ECO:0000256" key="3">
    <source>
        <dbReference type="ARBA" id="ARBA00022833"/>
    </source>
</evidence>
<dbReference type="EMBL" id="KE651166">
    <property type="protein sequence ID" value="EEB05127.1"/>
    <property type="molecule type" value="Genomic_DNA"/>
</dbReference>
<feature type="domain" description="C2H2-type" evidence="6">
    <location>
        <begin position="117"/>
        <end position="143"/>
    </location>
</feature>
<reference evidence="7 8" key="1">
    <citation type="journal article" date="2011" name="Science">
        <title>Comparative functional genomics of the fission yeasts.</title>
        <authorList>
            <person name="Rhind N."/>
            <person name="Chen Z."/>
            <person name="Yassour M."/>
            <person name="Thompson D.A."/>
            <person name="Haas B.J."/>
            <person name="Habib N."/>
            <person name="Wapinski I."/>
            <person name="Roy S."/>
            <person name="Lin M.F."/>
            <person name="Heiman D.I."/>
            <person name="Young S.K."/>
            <person name="Furuya K."/>
            <person name="Guo Y."/>
            <person name="Pidoux A."/>
            <person name="Chen H.M."/>
            <person name="Robbertse B."/>
            <person name="Goldberg J.M."/>
            <person name="Aoki K."/>
            <person name="Bayne E.H."/>
            <person name="Berlin A.M."/>
            <person name="Desjardins C.A."/>
            <person name="Dobbs E."/>
            <person name="Dukaj L."/>
            <person name="Fan L."/>
            <person name="FitzGerald M.G."/>
            <person name="French C."/>
            <person name="Gujja S."/>
            <person name="Hansen K."/>
            <person name="Keifenheim D."/>
            <person name="Levin J.Z."/>
            <person name="Mosher R.A."/>
            <person name="Mueller C.A."/>
            <person name="Pfiffner J."/>
            <person name="Priest M."/>
            <person name="Russ C."/>
            <person name="Smialowska A."/>
            <person name="Swoboda P."/>
            <person name="Sykes S.M."/>
            <person name="Vaughn M."/>
            <person name="Vengrova S."/>
            <person name="Yoder R."/>
            <person name="Zeng Q."/>
            <person name="Allshire R."/>
            <person name="Baulcombe D."/>
            <person name="Birren B.W."/>
            <person name="Brown W."/>
            <person name="Ekwall K."/>
            <person name="Kellis M."/>
            <person name="Leatherwood J."/>
            <person name="Levin H."/>
            <person name="Margalit H."/>
            <person name="Martienssen R."/>
            <person name="Nieduszynski C.A."/>
            <person name="Spatafora J.W."/>
            <person name="Friedman N."/>
            <person name="Dalgaard J.Z."/>
            <person name="Baumann P."/>
            <person name="Niki H."/>
            <person name="Regev A."/>
            <person name="Nusbaum C."/>
        </authorList>
    </citation>
    <scope>NUCLEOTIDE SEQUENCE [LARGE SCALE GENOMIC DNA]</scope>
    <source>
        <strain evidence="8">yFS275 / FY16936</strain>
    </source>
</reference>
<dbReference type="OrthoDB" id="6365676at2759"/>
<evidence type="ECO:0000313" key="8">
    <source>
        <dbReference type="Proteomes" id="UP000001744"/>
    </source>
</evidence>
<dbReference type="GeneID" id="7049688"/>
<keyword evidence="2 4" id="KW-0863">Zinc-finger</keyword>
<dbReference type="JaponicusDB" id="SJAG_00124"/>
<gene>
    <name evidence="7" type="ORF">SJAG_00124</name>
</gene>
<dbReference type="GO" id="GO:0001227">
    <property type="term" value="F:DNA-binding transcription repressor activity, RNA polymerase II-specific"/>
    <property type="evidence" value="ECO:0000266"/>
    <property type="project" value="JaponicusDB"/>
</dbReference>
<feature type="domain" description="C2H2-type" evidence="6">
    <location>
        <begin position="144"/>
        <end position="171"/>
    </location>
</feature>
<evidence type="ECO:0000259" key="6">
    <source>
        <dbReference type="PROSITE" id="PS50157"/>
    </source>
</evidence>
<feature type="compositionally biased region" description="Polar residues" evidence="5">
    <location>
        <begin position="188"/>
        <end position="198"/>
    </location>
</feature>
<feature type="region of interest" description="Disordered" evidence="5">
    <location>
        <begin position="188"/>
        <end position="217"/>
    </location>
</feature>
<dbReference type="SMART" id="SM00355">
    <property type="entry name" value="ZnF_C2H2"/>
    <property type="match status" value="2"/>
</dbReference>
<dbReference type="InterPro" id="IPR013087">
    <property type="entry name" value="Znf_C2H2_type"/>
</dbReference>
<dbReference type="SUPFAM" id="SSF57667">
    <property type="entry name" value="beta-beta-alpha zinc fingers"/>
    <property type="match status" value="1"/>
</dbReference>
<proteinExistence type="predicted"/>
<protein>
    <submittedName>
        <fullName evidence="7">Transcriptional regulator NRG1</fullName>
    </submittedName>
</protein>
<keyword evidence="8" id="KW-1185">Reference proteome</keyword>
<accession>B6JXI3</accession>